<dbReference type="OrthoDB" id="5245163at2"/>
<dbReference type="EMBL" id="LQBL01000027">
    <property type="protein sequence ID" value="KUG54370.1"/>
    <property type="molecule type" value="Genomic_DNA"/>
</dbReference>
<keyword evidence="4 9" id="KW-0812">Transmembrane</keyword>
<evidence type="ECO:0000256" key="5">
    <source>
        <dbReference type="ARBA" id="ARBA00022927"/>
    </source>
</evidence>
<dbReference type="HAMAP" id="MF_00236">
    <property type="entry name" value="TatA_E"/>
    <property type="match status" value="1"/>
</dbReference>
<keyword evidence="3 9" id="KW-1003">Cell membrane</keyword>
<dbReference type="NCBIfam" id="NF001854">
    <property type="entry name" value="PRK00575.1"/>
    <property type="match status" value="1"/>
</dbReference>
<protein>
    <recommendedName>
        <fullName evidence="9">Sec-independent protein translocase protein TatA</fullName>
    </recommendedName>
</protein>
<comment type="caution">
    <text evidence="11">The sequence shown here is derived from an EMBL/GenBank/DDBJ whole genome shotgun (WGS) entry which is preliminary data.</text>
</comment>
<keyword evidence="7 9" id="KW-0811">Translocation</keyword>
<evidence type="ECO:0000313" key="11">
    <source>
        <dbReference type="EMBL" id="KUG54370.1"/>
    </source>
</evidence>
<dbReference type="InterPro" id="IPR006312">
    <property type="entry name" value="TatA/E"/>
</dbReference>
<evidence type="ECO:0000256" key="9">
    <source>
        <dbReference type="HAMAP-Rule" id="MF_00236"/>
    </source>
</evidence>
<dbReference type="AlphaFoldDB" id="A0A0W8I790"/>
<dbReference type="Pfam" id="PF02416">
    <property type="entry name" value="TatA_B_E"/>
    <property type="match status" value="1"/>
</dbReference>
<dbReference type="PANTHER" id="PTHR42982">
    <property type="entry name" value="SEC-INDEPENDENT PROTEIN TRANSLOCASE PROTEIN TATA"/>
    <property type="match status" value="1"/>
</dbReference>
<dbReference type="GO" id="GO:0033281">
    <property type="term" value="C:TAT protein transport complex"/>
    <property type="evidence" value="ECO:0007669"/>
    <property type="project" value="UniProtKB-UniRule"/>
</dbReference>
<sequence>MRLQAWHIVVLVVAFLLLFGWKNLPNMARSMGESMRVFKSEVDQMKDEGEARKTEKDAERPALDDRKDHDADTAREEYDAMKRREGGAGTTGSTGA</sequence>
<feature type="region of interest" description="Disordered" evidence="10">
    <location>
        <begin position="41"/>
        <end position="96"/>
    </location>
</feature>
<proteinExistence type="inferred from homology"/>
<evidence type="ECO:0000256" key="7">
    <source>
        <dbReference type="ARBA" id="ARBA00023010"/>
    </source>
</evidence>
<comment type="subunit">
    <text evidence="9">The Tat system comprises two distinct complexes: a TatABC complex, containing multiple copies of TatA, TatB and TatC subunits, and a separate TatA complex, containing only TatA subunits. Substrates initially bind to the TatABC complex, which probably triggers association of the separate TatA complex to form the active translocon.</text>
</comment>
<name>A0A0W8I790_9MICO</name>
<comment type="subcellular location">
    <subcellularLocation>
        <location evidence="1 9">Cell membrane</location>
        <topology evidence="1 9">Single-pass membrane protein</topology>
    </subcellularLocation>
</comment>
<evidence type="ECO:0000256" key="2">
    <source>
        <dbReference type="ARBA" id="ARBA00022448"/>
    </source>
</evidence>
<dbReference type="Gene3D" id="1.20.5.3310">
    <property type="match status" value="1"/>
</dbReference>
<evidence type="ECO:0000256" key="6">
    <source>
        <dbReference type="ARBA" id="ARBA00022989"/>
    </source>
</evidence>
<evidence type="ECO:0000256" key="10">
    <source>
        <dbReference type="SAM" id="MobiDB-lite"/>
    </source>
</evidence>
<evidence type="ECO:0000256" key="1">
    <source>
        <dbReference type="ARBA" id="ARBA00004162"/>
    </source>
</evidence>
<organism evidence="11 12">
    <name type="scientific">Serinicoccus chungangensis</name>
    <dbReference type="NCBI Taxonomy" id="767452"/>
    <lineage>
        <taxon>Bacteria</taxon>
        <taxon>Bacillati</taxon>
        <taxon>Actinomycetota</taxon>
        <taxon>Actinomycetes</taxon>
        <taxon>Micrococcales</taxon>
        <taxon>Ornithinimicrobiaceae</taxon>
        <taxon>Serinicoccus</taxon>
    </lineage>
</organism>
<comment type="function">
    <text evidence="9">Part of the twin-arginine translocation (Tat) system that transports large folded proteins containing a characteristic twin-arginine motif in their signal peptide across membranes. TatA could form the protein-conducting channel of the Tat system.</text>
</comment>
<evidence type="ECO:0000256" key="3">
    <source>
        <dbReference type="ARBA" id="ARBA00022475"/>
    </source>
</evidence>
<accession>A0A0W8I790</accession>
<dbReference type="PANTHER" id="PTHR42982:SF8">
    <property type="entry name" value="SEC-INDEPENDENT PROTEIN TRANSLOCASE PROTEIN TATA"/>
    <property type="match status" value="1"/>
</dbReference>
<dbReference type="InterPro" id="IPR003369">
    <property type="entry name" value="TatA/B/E"/>
</dbReference>
<gene>
    <name evidence="9" type="primary">tatA</name>
    <name evidence="11" type="ORF">AVL62_03910</name>
</gene>
<keyword evidence="5 9" id="KW-0653">Protein transport</keyword>
<dbReference type="RefSeq" id="WP_058891103.1">
    <property type="nucleotide sequence ID" value="NZ_LQBL01000027.1"/>
</dbReference>
<keyword evidence="12" id="KW-1185">Reference proteome</keyword>
<feature type="transmembrane region" description="Helical" evidence="9">
    <location>
        <begin position="6"/>
        <end position="24"/>
    </location>
</feature>
<keyword evidence="8 9" id="KW-0472">Membrane</keyword>
<comment type="similarity">
    <text evidence="9">Belongs to the TatA/E family.</text>
</comment>
<reference evidence="11 12" key="1">
    <citation type="submission" date="2015-12" db="EMBL/GenBank/DDBJ databases">
        <title>Serinicoccus chungangenesis strain CD08_5 genome sequencing and assembly.</title>
        <authorList>
            <person name="Chander A.M."/>
            <person name="Kaur G."/>
            <person name="Nair G.R."/>
            <person name="Dhawan D.K."/>
            <person name="Kochhar R.K."/>
            <person name="Mayilraj S."/>
            <person name="Bhadada S.K."/>
        </authorList>
    </citation>
    <scope>NUCLEOTIDE SEQUENCE [LARGE SCALE GENOMIC DNA]</scope>
    <source>
        <strain evidence="11 12">CD08_5</strain>
    </source>
</reference>
<dbReference type="GO" id="GO:0043953">
    <property type="term" value="P:protein transport by the Tat complex"/>
    <property type="evidence" value="ECO:0007669"/>
    <property type="project" value="UniProtKB-UniRule"/>
</dbReference>
<feature type="compositionally biased region" description="Basic and acidic residues" evidence="10">
    <location>
        <begin position="41"/>
        <end position="86"/>
    </location>
</feature>
<dbReference type="GO" id="GO:0008320">
    <property type="term" value="F:protein transmembrane transporter activity"/>
    <property type="evidence" value="ECO:0007669"/>
    <property type="project" value="UniProtKB-UniRule"/>
</dbReference>
<keyword evidence="2 9" id="KW-0813">Transport</keyword>
<feature type="compositionally biased region" description="Gly residues" evidence="10">
    <location>
        <begin position="87"/>
        <end position="96"/>
    </location>
</feature>
<evidence type="ECO:0000256" key="4">
    <source>
        <dbReference type="ARBA" id="ARBA00022692"/>
    </source>
</evidence>
<dbReference type="Proteomes" id="UP000054837">
    <property type="component" value="Unassembled WGS sequence"/>
</dbReference>
<keyword evidence="6 9" id="KW-1133">Transmembrane helix</keyword>
<dbReference type="STRING" id="767452.AVL62_03910"/>
<evidence type="ECO:0000256" key="8">
    <source>
        <dbReference type="ARBA" id="ARBA00023136"/>
    </source>
</evidence>
<evidence type="ECO:0000313" key="12">
    <source>
        <dbReference type="Proteomes" id="UP000054837"/>
    </source>
</evidence>